<comment type="caution">
    <text evidence="2">The sequence shown here is derived from an EMBL/GenBank/DDBJ whole genome shotgun (WGS) entry which is preliminary data.</text>
</comment>
<evidence type="ECO:0000313" key="2">
    <source>
        <dbReference type="EMBL" id="CDO52517.1"/>
    </source>
</evidence>
<gene>
    <name evidence="2" type="ORF">BN980_GECA03s03101g</name>
</gene>
<feature type="compositionally biased region" description="Low complexity" evidence="1">
    <location>
        <begin position="63"/>
        <end position="73"/>
    </location>
</feature>
<reference evidence="2" key="1">
    <citation type="submission" date="2014-03" db="EMBL/GenBank/DDBJ databases">
        <authorList>
            <person name="Casaregola S."/>
        </authorList>
    </citation>
    <scope>NUCLEOTIDE SEQUENCE [LARGE SCALE GENOMIC DNA]</scope>
    <source>
        <strain evidence="2">CLIB 918</strain>
    </source>
</reference>
<organism evidence="2 3">
    <name type="scientific">Geotrichum candidum</name>
    <name type="common">Oospora lactis</name>
    <name type="synonym">Dipodascus geotrichum</name>
    <dbReference type="NCBI Taxonomy" id="1173061"/>
    <lineage>
        <taxon>Eukaryota</taxon>
        <taxon>Fungi</taxon>
        <taxon>Dikarya</taxon>
        <taxon>Ascomycota</taxon>
        <taxon>Saccharomycotina</taxon>
        <taxon>Dipodascomycetes</taxon>
        <taxon>Dipodascales</taxon>
        <taxon>Dipodascaceae</taxon>
        <taxon>Geotrichum</taxon>
    </lineage>
</organism>
<sequence length="126" mass="13394">MGNISTLSGQEVISTDPIPKSHKLVNAYIETDQLSRSLKLGTIKQVIVSGHGNGYYDSTYGQSSSNSSRSSRSTNGGAHGYYGHGGSMVQSRVAQDQLVTTSVAPSLENAFLGDGLMRNTVDRVLK</sequence>
<feature type="region of interest" description="Disordered" evidence="1">
    <location>
        <begin position="53"/>
        <end position="86"/>
    </location>
</feature>
<keyword evidence="3" id="KW-1185">Reference proteome</keyword>
<protein>
    <submittedName>
        <fullName evidence="2">Uncharacterized protein</fullName>
    </submittedName>
</protein>
<evidence type="ECO:0000256" key="1">
    <source>
        <dbReference type="SAM" id="MobiDB-lite"/>
    </source>
</evidence>
<feature type="compositionally biased region" description="Gly residues" evidence="1">
    <location>
        <begin position="77"/>
        <end position="86"/>
    </location>
</feature>
<dbReference type="AlphaFoldDB" id="A0A0J9X5V4"/>
<evidence type="ECO:0000313" key="3">
    <source>
        <dbReference type="Proteomes" id="UP000242525"/>
    </source>
</evidence>
<dbReference type="Proteomes" id="UP000242525">
    <property type="component" value="Unassembled WGS sequence"/>
</dbReference>
<dbReference type="EMBL" id="CCBN010000003">
    <property type="protein sequence ID" value="CDO52517.1"/>
    <property type="molecule type" value="Genomic_DNA"/>
</dbReference>
<name>A0A0J9X5V4_GEOCN</name>
<accession>A0A0J9X5V4</accession>
<proteinExistence type="predicted"/>